<dbReference type="SMART" id="SM01158">
    <property type="entry name" value="DUF1741"/>
    <property type="match status" value="1"/>
</dbReference>
<dbReference type="PANTHER" id="PTHR13608">
    <property type="entry name" value="ARMADILLO-LIKE HELICAL DOMAIN-CONTAINING PROTEIN 3"/>
    <property type="match status" value="1"/>
</dbReference>
<dbReference type="Pfam" id="PF08427">
    <property type="entry name" value="ARMH3_C"/>
    <property type="match status" value="1"/>
</dbReference>
<keyword evidence="3" id="KW-1133">Transmembrane helix</keyword>
<evidence type="ECO:0000313" key="7">
    <source>
        <dbReference type="Proteomes" id="UP000807306"/>
    </source>
</evidence>
<evidence type="ECO:0000256" key="2">
    <source>
        <dbReference type="ARBA" id="ARBA00022692"/>
    </source>
</evidence>
<gene>
    <name evidence="6" type="ORF">CPB83DRAFT_888345</name>
</gene>
<evidence type="ECO:0000313" key="6">
    <source>
        <dbReference type="EMBL" id="KAF9535662.1"/>
    </source>
</evidence>
<dbReference type="GO" id="GO:0016020">
    <property type="term" value="C:membrane"/>
    <property type="evidence" value="ECO:0007669"/>
    <property type="project" value="UniProtKB-SubCell"/>
</dbReference>
<dbReference type="OrthoDB" id="2012278at2759"/>
<accession>A0A9P6EVD9</accession>
<keyword evidence="7" id="KW-1185">Reference proteome</keyword>
<evidence type="ECO:0000256" key="3">
    <source>
        <dbReference type="ARBA" id="ARBA00022989"/>
    </source>
</evidence>
<dbReference type="PANTHER" id="PTHR13608:SF3">
    <property type="entry name" value="ARMADILLO-LIKE HELICAL DOMAIN-CONTAINING PROTEIN 3"/>
    <property type="match status" value="1"/>
</dbReference>
<feature type="domain" description="Armadillo-like helical" evidence="5">
    <location>
        <begin position="415"/>
        <end position="644"/>
    </location>
</feature>
<dbReference type="AlphaFoldDB" id="A0A9P6EVD9"/>
<organism evidence="6 7">
    <name type="scientific">Crepidotus variabilis</name>
    <dbReference type="NCBI Taxonomy" id="179855"/>
    <lineage>
        <taxon>Eukaryota</taxon>
        <taxon>Fungi</taxon>
        <taxon>Dikarya</taxon>
        <taxon>Basidiomycota</taxon>
        <taxon>Agaricomycotina</taxon>
        <taxon>Agaricomycetes</taxon>
        <taxon>Agaricomycetidae</taxon>
        <taxon>Agaricales</taxon>
        <taxon>Agaricineae</taxon>
        <taxon>Crepidotaceae</taxon>
        <taxon>Crepidotus</taxon>
    </lineage>
</organism>
<protein>
    <recommendedName>
        <fullName evidence="5">Armadillo-like helical domain-containing protein</fullName>
    </recommendedName>
</protein>
<evidence type="ECO:0000256" key="1">
    <source>
        <dbReference type="ARBA" id="ARBA00004370"/>
    </source>
</evidence>
<reference evidence="6" key="1">
    <citation type="submission" date="2020-11" db="EMBL/GenBank/DDBJ databases">
        <authorList>
            <consortium name="DOE Joint Genome Institute"/>
            <person name="Ahrendt S."/>
            <person name="Riley R."/>
            <person name="Andreopoulos W."/>
            <person name="Labutti K."/>
            <person name="Pangilinan J."/>
            <person name="Ruiz-Duenas F.J."/>
            <person name="Barrasa J.M."/>
            <person name="Sanchez-Garcia M."/>
            <person name="Camarero S."/>
            <person name="Miyauchi S."/>
            <person name="Serrano A."/>
            <person name="Linde D."/>
            <person name="Babiker R."/>
            <person name="Drula E."/>
            <person name="Ayuso-Fernandez I."/>
            <person name="Pacheco R."/>
            <person name="Padilla G."/>
            <person name="Ferreira P."/>
            <person name="Barriuso J."/>
            <person name="Kellner H."/>
            <person name="Castanera R."/>
            <person name="Alfaro M."/>
            <person name="Ramirez L."/>
            <person name="Pisabarro A.G."/>
            <person name="Kuo A."/>
            <person name="Tritt A."/>
            <person name="Lipzen A."/>
            <person name="He G."/>
            <person name="Yan M."/>
            <person name="Ng V."/>
            <person name="Cullen D."/>
            <person name="Martin F."/>
            <person name="Rosso M.-N."/>
            <person name="Henrissat B."/>
            <person name="Hibbett D."/>
            <person name="Martinez A.T."/>
            <person name="Grigoriev I.V."/>
        </authorList>
    </citation>
    <scope>NUCLEOTIDE SEQUENCE</scope>
    <source>
        <strain evidence="6">CBS 506.95</strain>
    </source>
</reference>
<dbReference type="InterPro" id="IPR039868">
    <property type="entry name" value="ARMD3-like"/>
</dbReference>
<sequence length="645" mass="71636">MLSFGRRATPQPSGLQITSKFASLYSKLLQGLSPSQITPSQSTDRFYADLLDLRVDRPFLTGELNKLSKDLCLGKPFLSEFFGICVQYIRTAEHEDIKKGHALDTLTVLLSSILAKNLSGWEVMDVLAGSVAQSDTVFKLFTETLDILIGDSSAPAPLRHQALQLALTYMCSVAQLSSGAYFLQRDFFPSLALLVKAPDTEQYTFEAILLLAILANYHKSDAAKLNLYLKRISDSTDGDFMRKLCWASNFTLQSSLTAYQDTQDDSAPTSIVSSLSSAMTRLRPDRILALSPLFSPSNQDKIKIQPVQATVVLLPVYEFLRGNPLFTTVLLEDLVAPAADTNQITSLPCTLISLSSYLFSHASSISTTRSLGYASLALNTLLSLVENGVVMQFMTQTTLPSIRLCRQKLPLLALPRSSEAPVCAILDCCVLWLRHNLQKRLEVQSYTICTWICFRIIWFLQSRRVRLNYNWTELWISLIGVLGFLSSKMDSLYTTGGVELLVSETIRLLDFALCTSEAYLPSPRAVHELIYELLRSADIFRKQSSLLKSLALPYTNSTRPFYGNDPIDDTLGHLLTVVEFYAERISVKGAGIGNPDDVMRIVADEIEANGIHDARELRESTPLTRSQDVLDFARIACGDVLALIP</sequence>
<dbReference type="Proteomes" id="UP000807306">
    <property type="component" value="Unassembled WGS sequence"/>
</dbReference>
<keyword evidence="2" id="KW-0812">Transmembrane</keyword>
<evidence type="ECO:0000256" key="4">
    <source>
        <dbReference type="ARBA" id="ARBA00023136"/>
    </source>
</evidence>
<keyword evidence="4" id="KW-0472">Membrane</keyword>
<name>A0A9P6EVD9_9AGAR</name>
<dbReference type="GO" id="GO:0005829">
    <property type="term" value="C:cytosol"/>
    <property type="evidence" value="ECO:0007669"/>
    <property type="project" value="TreeGrafter"/>
</dbReference>
<evidence type="ECO:0000259" key="5">
    <source>
        <dbReference type="SMART" id="SM01158"/>
    </source>
</evidence>
<dbReference type="InterPro" id="IPR013636">
    <property type="entry name" value="ARMH3_C"/>
</dbReference>
<dbReference type="EMBL" id="MU157824">
    <property type="protein sequence ID" value="KAF9535662.1"/>
    <property type="molecule type" value="Genomic_DNA"/>
</dbReference>
<proteinExistence type="predicted"/>
<comment type="subcellular location">
    <subcellularLocation>
        <location evidence="1">Membrane</location>
    </subcellularLocation>
</comment>
<comment type="caution">
    <text evidence="6">The sequence shown here is derived from an EMBL/GenBank/DDBJ whole genome shotgun (WGS) entry which is preliminary data.</text>
</comment>